<comment type="caution">
    <text evidence="2">The sequence shown here is derived from an EMBL/GenBank/DDBJ whole genome shotgun (WGS) entry which is preliminary data.</text>
</comment>
<evidence type="ECO:0000313" key="3">
    <source>
        <dbReference type="Proteomes" id="UP000824145"/>
    </source>
</evidence>
<dbReference type="Proteomes" id="UP000824145">
    <property type="component" value="Unassembled WGS sequence"/>
</dbReference>
<feature type="signal peptide" evidence="1">
    <location>
        <begin position="1"/>
        <end position="20"/>
    </location>
</feature>
<accession>A0A9D1MLF7</accession>
<reference evidence="2" key="1">
    <citation type="submission" date="2020-10" db="EMBL/GenBank/DDBJ databases">
        <authorList>
            <person name="Gilroy R."/>
        </authorList>
    </citation>
    <scope>NUCLEOTIDE SEQUENCE</scope>
    <source>
        <strain evidence="2">9366</strain>
    </source>
</reference>
<evidence type="ECO:0000256" key="1">
    <source>
        <dbReference type="SAM" id="SignalP"/>
    </source>
</evidence>
<dbReference type="EMBL" id="DVNJ01000005">
    <property type="protein sequence ID" value="HIU62447.1"/>
    <property type="molecule type" value="Genomic_DNA"/>
</dbReference>
<reference evidence="2" key="2">
    <citation type="journal article" date="2021" name="PeerJ">
        <title>Extensive microbial diversity within the chicken gut microbiome revealed by metagenomics and culture.</title>
        <authorList>
            <person name="Gilroy R."/>
            <person name="Ravi A."/>
            <person name="Getino M."/>
            <person name="Pursley I."/>
            <person name="Horton D.L."/>
            <person name="Alikhan N.F."/>
            <person name="Baker D."/>
            <person name="Gharbi K."/>
            <person name="Hall N."/>
            <person name="Watson M."/>
            <person name="Adriaenssens E.M."/>
            <person name="Foster-Nyarko E."/>
            <person name="Jarju S."/>
            <person name="Secka A."/>
            <person name="Antonio M."/>
            <person name="Oren A."/>
            <person name="Chaudhuri R.R."/>
            <person name="La Ragione R."/>
            <person name="Hildebrand F."/>
            <person name="Pallen M.J."/>
        </authorList>
    </citation>
    <scope>NUCLEOTIDE SEQUENCE</scope>
    <source>
        <strain evidence="2">9366</strain>
    </source>
</reference>
<evidence type="ECO:0000313" key="2">
    <source>
        <dbReference type="EMBL" id="HIU62447.1"/>
    </source>
</evidence>
<dbReference type="PANTHER" id="PTHR45661:SF3">
    <property type="entry name" value="IG-LIKE DOMAIN-CONTAINING PROTEIN"/>
    <property type="match status" value="1"/>
</dbReference>
<dbReference type="PANTHER" id="PTHR45661">
    <property type="entry name" value="SURFACE ANTIGEN"/>
    <property type="match status" value="1"/>
</dbReference>
<organism evidence="2 3">
    <name type="scientific">Candidatus Caccalectryoclostridium excrementigallinarum</name>
    <dbReference type="NCBI Taxonomy" id="2840710"/>
    <lineage>
        <taxon>Bacteria</taxon>
        <taxon>Bacillati</taxon>
        <taxon>Bacillota</taxon>
        <taxon>Clostridia</taxon>
        <taxon>Christensenellales</taxon>
        <taxon>Christensenellaceae</taxon>
        <taxon>Christensenellaceae incertae sedis</taxon>
        <taxon>Candidatus Caccalectryoclostridium</taxon>
    </lineage>
</organism>
<dbReference type="InterPro" id="IPR053139">
    <property type="entry name" value="Surface_bspA-like"/>
</dbReference>
<sequence>MKKKLITAMVCVLAAAIVCAVVLTACAVAPEQTGAPAAAEESGAKTENVEKLPLSVTSDNEELKPTEGLAFATYDNLSYTVTGIGTVDLGASGRVIIPSEYEGLPVRAIGAAAFAGMGGLTEIDIPDSVTSIGERAFANCGGLKYIGFGNGVNKIGASAFSGCSALVYADVSLPIDKDVVADQDVEKVVKLPALLTAIEPYTFFGCGAIENLQLGSNVTAIGDTAFFGLSALGSEDAEYVLTIPDSVKSIGYDAFMSCGELTKISLPVTLQSIGKYAFFGAGLVADAPVTVTVRGEEPDWNMVPKGSKWNAFMPEGSAVVFATAAEQA</sequence>
<dbReference type="PROSITE" id="PS51257">
    <property type="entry name" value="PROKAR_LIPOPROTEIN"/>
    <property type="match status" value="1"/>
</dbReference>
<dbReference type="SUPFAM" id="SSF52058">
    <property type="entry name" value="L domain-like"/>
    <property type="match status" value="1"/>
</dbReference>
<gene>
    <name evidence="2" type="ORF">IAB07_01585</name>
</gene>
<proteinExistence type="predicted"/>
<dbReference type="Gene3D" id="3.80.10.10">
    <property type="entry name" value="Ribonuclease Inhibitor"/>
    <property type="match status" value="2"/>
</dbReference>
<keyword evidence="1" id="KW-0732">Signal</keyword>
<dbReference type="InterPro" id="IPR032675">
    <property type="entry name" value="LRR_dom_sf"/>
</dbReference>
<dbReference type="AlphaFoldDB" id="A0A9D1MLF7"/>
<protein>
    <submittedName>
        <fullName evidence="2">Leucine-rich repeat domain-containing protein</fullName>
    </submittedName>
</protein>
<dbReference type="Gene3D" id="3.40.50.12480">
    <property type="match status" value="1"/>
</dbReference>
<dbReference type="Pfam" id="PF13306">
    <property type="entry name" value="LRR_5"/>
    <property type="match status" value="2"/>
</dbReference>
<name>A0A9D1MLF7_9FIRM</name>
<dbReference type="InterPro" id="IPR026906">
    <property type="entry name" value="LRR_5"/>
</dbReference>
<feature type="chain" id="PRO_5039589551" evidence="1">
    <location>
        <begin position="21"/>
        <end position="328"/>
    </location>
</feature>